<reference evidence="4 5" key="1">
    <citation type="submission" date="2021-07" db="EMBL/GenBank/DDBJ databases">
        <title>Clostridium weizhouense sp. nov., an anaerobic bacterium isolated from activated sludge of Petroleum wastewater.</title>
        <authorList>
            <person name="Li Q."/>
        </authorList>
    </citation>
    <scope>NUCLEOTIDE SEQUENCE [LARGE SCALE GENOMIC DNA]</scope>
    <source>
        <strain evidence="4 5">YB-6</strain>
    </source>
</reference>
<dbReference type="PANTHER" id="PTHR36925:SF1">
    <property type="entry name" value="COBALT-PRECORRIN-6A REDUCTASE"/>
    <property type="match status" value="1"/>
</dbReference>
<keyword evidence="2" id="KW-0169">Cobalamin biosynthesis</keyword>
<dbReference type="RefSeq" id="WP_219778277.1">
    <property type="nucleotide sequence ID" value="NZ_JAHXPT010000002.1"/>
</dbReference>
<dbReference type="InterPro" id="IPR003723">
    <property type="entry name" value="Precorrin-6x_reduct"/>
</dbReference>
<accession>A0ABS7AKR8</accession>
<evidence type="ECO:0000256" key="1">
    <source>
        <dbReference type="ARBA" id="ARBA00004953"/>
    </source>
</evidence>
<evidence type="ECO:0000313" key="4">
    <source>
        <dbReference type="EMBL" id="MBW6409227.1"/>
    </source>
</evidence>
<keyword evidence="5" id="KW-1185">Reference proteome</keyword>
<name>A0ABS7AKR8_9CLOT</name>
<dbReference type="PROSITE" id="PS51014">
    <property type="entry name" value="COBK_CBIJ"/>
    <property type="match status" value="1"/>
</dbReference>
<evidence type="ECO:0000256" key="2">
    <source>
        <dbReference type="ARBA" id="ARBA00022573"/>
    </source>
</evidence>
<comment type="caution">
    <text evidence="4">The sequence shown here is derived from an EMBL/GenBank/DDBJ whole genome shotgun (WGS) entry which is preliminary data.</text>
</comment>
<keyword evidence="3 4" id="KW-0560">Oxidoreductase</keyword>
<dbReference type="NCBIfam" id="NF005970">
    <property type="entry name" value="PRK08057.1-4"/>
    <property type="match status" value="1"/>
</dbReference>
<evidence type="ECO:0000256" key="3">
    <source>
        <dbReference type="ARBA" id="ARBA00023002"/>
    </source>
</evidence>
<proteinExistence type="predicted"/>
<organism evidence="4 5">
    <name type="scientific">Clostridium weizhouense</name>
    <dbReference type="NCBI Taxonomy" id="2859781"/>
    <lineage>
        <taxon>Bacteria</taxon>
        <taxon>Bacillati</taxon>
        <taxon>Bacillota</taxon>
        <taxon>Clostridia</taxon>
        <taxon>Eubacteriales</taxon>
        <taxon>Clostridiaceae</taxon>
        <taxon>Clostridium</taxon>
    </lineage>
</organism>
<evidence type="ECO:0000313" key="5">
    <source>
        <dbReference type="Proteomes" id="UP001519921"/>
    </source>
</evidence>
<dbReference type="Proteomes" id="UP001519921">
    <property type="component" value="Unassembled WGS sequence"/>
</dbReference>
<dbReference type="GO" id="GO:0016491">
    <property type="term" value="F:oxidoreductase activity"/>
    <property type="evidence" value="ECO:0007669"/>
    <property type="project" value="UniProtKB-KW"/>
</dbReference>
<gene>
    <name evidence="4" type="ORF">KYD98_03910</name>
</gene>
<dbReference type="Pfam" id="PF02571">
    <property type="entry name" value="CbiJ"/>
    <property type="match status" value="1"/>
</dbReference>
<dbReference type="EMBL" id="JAHXPT010000002">
    <property type="protein sequence ID" value="MBW6409227.1"/>
    <property type="molecule type" value="Genomic_DNA"/>
</dbReference>
<dbReference type="PANTHER" id="PTHR36925">
    <property type="entry name" value="COBALT-PRECORRIN-6A REDUCTASE"/>
    <property type="match status" value="1"/>
</dbReference>
<sequence>MIGFILGTSEGKKILSLINEYTEDIAITTATNYGGELLKKFKFKSLNTKPLNKENMIKWIKENKIKILVDASHPYAKEVTNNAIECSKELKINYVRYERLGALEEIQGEDIIRVKNYEEAIELMKSLDGNVLNTTGSNNISKFLDINFNYRVLHRILPSYEVLRKIIQAGVKIEDIIALKGPISYELEKAFINQYNIKAVLTKDSGIQGGVLEKLKAVRECNIKLIVIENPKFKYDLEFNNEEDLIKYLISKLK</sequence>
<comment type="pathway">
    <text evidence="1">Cofactor biosynthesis; adenosylcobalamin biosynthesis.</text>
</comment>
<dbReference type="EC" id="1.3.1.106" evidence="4"/>
<dbReference type="NCBIfam" id="TIGR00715">
    <property type="entry name" value="precor6x_red"/>
    <property type="match status" value="1"/>
</dbReference>
<protein>
    <submittedName>
        <fullName evidence="4">Cobalt-precorrin-6A reductase</fullName>
        <ecNumber evidence="4">1.3.1.106</ecNumber>
    </submittedName>
</protein>